<keyword evidence="3" id="KW-1185">Reference proteome</keyword>
<evidence type="ECO:0000256" key="1">
    <source>
        <dbReference type="SAM" id="MobiDB-lite"/>
    </source>
</evidence>
<dbReference type="RefSeq" id="WP_088454646.1">
    <property type="nucleotide sequence ID" value="NZ_JACHXO010000007.1"/>
</dbReference>
<feature type="compositionally biased region" description="Low complexity" evidence="1">
    <location>
        <begin position="15"/>
        <end position="44"/>
    </location>
</feature>
<feature type="compositionally biased region" description="Low complexity" evidence="1">
    <location>
        <begin position="88"/>
        <end position="106"/>
    </location>
</feature>
<feature type="region of interest" description="Disordered" evidence="1">
    <location>
        <begin position="1"/>
        <end position="110"/>
    </location>
</feature>
<reference evidence="2 3" key="1">
    <citation type="submission" date="2020-08" db="EMBL/GenBank/DDBJ databases">
        <title>Genomic Encyclopedia of Type Strains, Phase III (KMG-III): the genomes of soil and plant-associated and newly described type strains.</title>
        <authorList>
            <person name="Whitman W."/>
        </authorList>
    </citation>
    <scope>NUCLEOTIDE SEQUENCE [LARGE SCALE GENOMIC DNA]</scope>
    <source>
        <strain evidence="2 3">CECT 7247</strain>
    </source>
</reference>
<dbReference type="Proteomes" id="UP000574369">
    <property type="component" value="Unassembled WGS sequence"/>
</dbReference>
<dbReference type="EMBL" id="JACHXO010000007">
    <property type="protein sequence ID" value="MBB3196461.1"/>
    <property type="molecule type" value="Genomic_DNA"/>
</dbReference>
<feature type="compositionally biased region" description="Low complexity" evidence="1">
    <location>
        <begin position="52"/>
        <end position="71"/>
    </location>
</feature>
<evidence type="ECO:0000313" key="2">
    <source>
        <dbReference type="EMBL" id="MBB3196461.1"/>
    </source>
</evidence>
<organism evidence="2 3">
    <name type="scientific">Roseateles terrae</name>
    <dbReference type="NCBI Taxonomy" id="431060"/>
    <lineage>
        <taxon>Bacteria</taxon>
        <taxon>Pseudomonadati</taxon>
        <taxon>Pseudomonadota</taxon>
        <taxon>Betaproteobacteria</taxon>
        <taxon>Burkholderiales</taxon>
        <taxon>Sphaerotilaceae</taxon>
        <taxon>Roseateles</taxon>
    </lineage>
</organism>
<feature type="compositionally biased region" description="Gly residues" evidence="1">
    <location>
        <begin position="449"/>
        <end position="458"/>
    </location>
</feature>
<evidence type="ECO:0000313" key="3">
    <source>
        <dbReference type="Proteomes" id="UP000574369"/>
    </source>
</evidence>
<name>A0ABR6GWI4_9BURK</name>
<feature type="compositionally biased region" description="Acidic residues" evidence="1">
    <location>
        <begin position="1"/>
        <end position="10"/>
    </location>
</feature>
<feature type="compositionally biased region" description="Low complexity" evidence="1">
    <location>
        <begin position="399"/>
        <end position="421"/>
    </location>
</feature>
<proteinExistence type="predicted"/>
<feature type="region of interest" description="Disordered" evidence="1">
    <location>
        <begin position="386"/>
        <end position="458"/>
    </location>
</feature>
<gene>
    <name evidence="2" type="ORF">FHS28_003873</name>
</gene>
<comment type="caution">
    <text evidence="2">The sequence shown here is derived from an EMBL/GenBank/DDBJ whole genome shotgun (WGS) entry which is preliminary data.</text>
</comment>
<sequence length="458" mass="49155">MDIEAADFEPDACTPPLAGLRLPAGLPPSKADLAPPASPAGGSHHPPPPPLHRLGSSQRSSRSTSGESQTSATRTAATVQELARRSVRSSSTPTSSAAPSVASSATEAPRTEVDLSGWSVARVAELSPQQRSALGRHCLRLTLPSGSSADTVRQWLRACPKLRAITALAIHEDGALISATRALDLREFKTTPPGPSRLCLGLDARLVVSDEWAVPPDRSRLRGWIANPDTLPRLSPEAFARVERLLRSLLFDSASAVRSGLQPGPGLRRTMESLMEASPPELMWGAAARNHAAVLDFVRRQHTIHYQEFQNFVRPTLQACWDTVVRPREPRGFELRPPEELHKLAALRVWRLHETPEESVGTRERVVQAAILAGLRDPQAIAHLLNRSSPERDDETLASPPVSEVTSPVVSPVSSPVTSPVDAPMTPPQFMPMTSSGGPELVASLGPPGTAGSGRGWR</sequence>
<protein>
    <submittedName>
        <fullName evidence="2">Uncharacterized protein</fullName>
    </submittedName>
</protein>
<accession>A0ABR6GWI4</accession>